<dbReference type="OrthoDB" id="5957852at2759"/>
<protein>
    <submittedName>
        <fullName evidence="1">IlvC</fullName>
        <ecNumber evidence="1">1.1.1.86</ecNumber>
    </submittedName>
</protein>
<keyword evidence="1" id="KW-0560">Oxidoreductase</keyword>
<organism evidence="1 2">
    <name type="scientific">Mytilus coruscus</name>
    <name type="common">Sea mussel</name>
    <dbReference type="NCBI Taxonomy" id="42192"/>
    <lineage>
        <taxon>Eukaryota</taxon>
        <taxon>Metazoa</taxon>
        <taxon>Spiralia</taxon>
        <taxon>Lophotrochozoa</taxon>
        <taxon>Mollusca</taxon>
        <taxon>Bivalvia</taxon>
        <taxon>Autobranchia</taxon>
        <taxon>Pteriomorphia</taxon>
        <taxon>Mytilida</taxon>
        <taxon>Mytiloidea</taxon>
        <taxon>Mytilidae</taxon>
        <taxon>Mytilinae</taxon>
        <taxon>Mytilus</taxon>
    </lineage>
</organism>
<evidence type="ECO:0000313" key="2">
    <source>
        <dbReference type="Proteomes" id="UP000507470"/>
    </source>
</evidence>
<accession>A0A6J7ZW85</accession>
<dbReference type="Gene3D" id="3.30.460.90">
    <property type="match status" value="1"/>
</dbReference>
<dbReference type="GO" id="GO:0004455">
    <property type="term" value="F:ketol-acid reductoisomerase activity"/>
    <property type="evidence" value="ECO:0007669"/>
    <property type="project" value="UniProtKB-EC"/>
</dbReference>
<dbReference type="Proteomes" id="UP000507470">
    <property type="component" value="Unassembled WGS sequence"/>
</dbReference>
<keyword evidence="2" id="KW-1185">Reference proteome</keyword>
<proteinExistence type="predicted"/>
<dbReference type="AlphaFoldDB" id="A0A6J7ZW85"/>
<gene>
    <name evidence="1" type="ORF">MCOR_608</name>
</gene>
<evidence type="ECO:0000313" key="1">
    <source>
        <dbReference type="EMBL" id="CAC5356463.1"/>
    </source>
</evidence>
<dbReference type="EMBL" id="CACVKT020000156">
    <property type="protein sequence ID" value="CAC5356463.1"/>
    <property type="molecule type" value="Genomic_DNA"/>
</dbReference>
<name>A0A6J7ZW85_MYTCO</name>
<reference evidence="1 2" key="1">
    <citation type="submission" date="2020-06" db="EMBL/GenBank/DDBJ databases">
        <authorList>
            <person name="Li R."/>
            <person name="Bekaert M."/>
        </authorList>
    </citation>
    <scope>NUCLEOTIDE SEQUENCE [LARGE SCALE GENOMIC DNA]</scope>
    <source>
        <strain evidence="2">wild</strain>
    </source>
</reference>
<dbReference type="EC" id="1.1.1.86" evidence="1"/>
<sequence>MEDFTKQLLDQYVHNAPDGDGDGGVSKVIELLVFKKDEKLLSDFTGFSIPIKPTWPYEELILIDGNNDSENLERKRDSSDLTSHKTDTSELPIIESSILRKLIFKSQDIVEVNAEYGNFVRQSVKSFINNSLNELKDKYLMFKDSFLVEVGSMAEGTRIMEPSEMDFLIALPELANEKSCNLYFTEAILSIFIQDERKCDHG</sequence>